<evidence type="ECO:0000256" key="3">
    <source>
        <dbReference type="ARBA" id="ARBA00022658"/>
    </source>
</evidence>
<feature type="domain" description="UDENN" evidence="5">
    <location>
        <begin position="8"/>
        <end position="385"/>
    </location>
</feature>
<dbReference type="OrthoDB" id="66409at2759"/>
<evidence type="ECO:0000259" key="5">
    <source>
        <dbReference type="PROSITE" id="PS50211"/>
    </source>
</evidence>
<comment type="subcellular location">
    <subcellularLocation>
        <location evidence="1">Late endosome</location>
    </subcellularLocation>
</comment>
<proteinExistence type="inferred from homology"/>
<evidence type="ECO:0000313" key="7">
    <source>
        <dbReference type="Proteomes" id="UP000011083"/>
    </source>
</evidence>
<sequence length="385" mass="41708">MAAPAAETLECVALLERDRNEDLLTTWVYPAAEEGLRTALEQWVTILAAGALAARHQQRTDDDAEAAATDDQPPHPFIFTKYKTSWVYIQGADGKEAGGGGGGGGTMVWVAVVVSSTGFNPERYEALLRAMVNAATGASGSGASPPKLLECFLSVQIKGRYAPAGFVAADHDPRKALLVSDIKHLVPALGVEFIVVWTALLMKKRVAVYGAAVTDVLAAVRGLPALVWHRQDWSGRLLRPWVTLDPDSQLAELEQAGVFVAGFTDPGVRALPDLYDVLVDLDQRTVRVMDHAAPDFKMGAFHKDLATYLLQAAADPDVSAQAIIKEVAVRTKELLTKLAALRVEHEDGNKYITLEGLQARKLPPNMDRFLYNVAGAENMTFNTHK</sequence>
<reference evidence="6 7" key="1">
    <citation type="journal article" date="2013" name="Genome Biol.">
        <title>Genome of Acanthamoeba castellanii highlights extensive lateral gene transfer and early evolution of tyrosine kinase signaling.</title>
        <authorList>
            <person name="Clarke M."/>
            <person name="Lohan A.J."/>
            <person name="Liu B."/>
            <person name="Lagkouvardos I."/>
            <person name="Roy S."/>
            <person name="Zafar N."/>
            <person name="Bertelli C."/>
            <person name="Schilde C."/>
            <person name="Kianianmomeni A."/>
            <person name="Burglin T.R."/>
            <person name="Frech C."/>
            <person name="Turcotte B."/>
            <person name="Kopec K.O."/>
            <person name="Synnott J.M."/>
            <person name="Choo C."/>
            <person name="Paponov I."/>
            <person name="Finkler A."/>
            <person name="Soon Heng Tan C."/>
            <person name="Hutchins A.P."/>
            <person name="Weinmeier T."/>
            <person name="Rattei T."/>
            <person name="Chu J.S."/>
            <person name="Gimenez G."/>
            <person name="Irimia M."/>
            <person name="Rigden D.J."/>
            <person name="Fitzpatrick D.A."/>
            <person name="Lorenzo-Morales J."/>
            <person name="Bateman A."/>
            <person name="Chiu C.H."/>
            <person name="Tang P."/>
            <person name="Hegemann P."/>
            <person name="Fromm H."/>
            <person name="Raoult D."/>
            <person name="Greub G."/>
            <person name="Miranda-Saavedra D."/>
            <person name="Chen N."/>
            <person name="Nash P."/>
            <person name="Ginger M.L."/>
            <person name="Horn M."/>
            <person name="Schaap P."/>
            <person name="Caler L."/>
            <person name="Loftus B."/>
        </authorList>
    </citation>
    <scope>NUCLEOTIDE SEQUENCE [LARGE SCALE GENOMIC DNA]</scope>
    <source>
        <strain evidence="6 7">Neff</strain>
    </source>
</reference>
<dbReference type="GO" id="GO:0031267">
    <property type="term" value="F:small GTPase binding"/>
    <property type="evidence" value="ECO:0007669"/>
    <property type="project" value="TreeGrafter"/>
</dbReference>
<evidence type="ECO:0000256" key="2">
    <source>
        <dbReference type="ARBA" id="ARBA00008641"/>
    </source>
</evidence>
<dbReference type="Pfam" id="PF08616">
    <property type="entry name" value="SPA"/>
    <property type="match status" value="1"/>
</dbReference>
<dbReference type="GO" id="GO:0005085">
    <property type="term" value="F:guanyl-nucleotide exchange factor activity"/>
    <property type="evidence" value="ECO:0007669"/>
    <property type="project" value="UniProtKB-KW"/>
</dbReference>
<dbReference type="AlphaFoldDB" id="L8HIK8"/>
<dbReference type="GeneID" id="14926491"/>
<protein>
    <recommendedName>
        <fullName evidence="5">UDENN domain-containing protein</fullName>
    </recommendedName>
</protein>
<evidence type="ECO:0000256" key="1">
    <source>
        <dbReference type="ARBA" id="ARBA00004603"/>
    </source>
</evidence>
<gene>
    <name evidence="6" type="ORF">ACA1_294890</name>
</gene>
<dbReference type="PROSITE" id="PS50211">
    <property type="entry name" value="DENN"/>
    <property type="match status" value="1"/>
</dbReference>
<name>L8HIK8_ACACF</name>
<dbReference type="InterPro" id="IPR037516">
    <property type="entry name" value="Tripartite_DENN"/>
</dbReference>
<keyword evidence="4" id="KW-0967">Endosome</keyword>
<organism evidence="6 7">
    <name type="scientific">Acanthamoeba castellanii (strain ATCC 30010 / Neff)</name>
    <dbReference type="NCBI Taxonomy" id="1257118"/>
    <lineage>
        <taxon>Eukaryota</taxon>
        <taxon>Amoebozoa</taxon>
        <taxon>Discosea</taxon>
        <taxon>Longamoebia</taxon>
        <taxon>Centramoebida</taxon>
        <taxon>Acanthamoebidae</taxon>
        <taxon>Acanthamoeba</taxon>
    </lineage>
</organism>
<dbReference type="GO" id="GO:0015031">
    <property type="term" value="P:protein transport"/>
    <property type="evidence" value="ECO:0007669"/>
    <property type="project" value="TreeGrafter"/>
</dbReference>
<dbReference type="OMA" id="HKDIAMF"/>
<evidence type="ECO:0000256" key="4">
    <source>
        <dbReference type="ARBA" id="ARBA00022753"/>
    </source>
</evidence>
<dbReference type="KEGG" id="acan:ACA1_294890"/>
<accession>L8HIK8</accession>
<dbReference type="STRING" id="1257118.L8HIK8"/>
<dbReference type="PANTHER" id="PTHR28544">
    <property type="entry name" value="PROTEIN FAM45A-RELATED"/>
    <property type="match status" value="1"/>
</dbReference>
<dbReference type="VEuPathDB" id="AmoebaDB:ACA1_294890"/>
<keyword evidence="3" id="KW-0344">Guanine-nucleotide releasing factor</keyword>
<evidence type="ECO:0000313" key="6">
    <source>
        <dbReference type="EMBL" id="ELR25434.1"/>
    </source>
</evidence>
<dbReference type="EMBL" id="KB007805">
    <property type="protein sequence ID" value="ELR25434.1"/>
    <property type="molecule type" value="Genomic_DNA"/>
</dbReference>
<dbReference type="PANTHER" id="PTHR28544:SF1">
    <property type="entry name" value="DENN DOMAIN-CONTAINING PROTEIN 10-RELATED"/>
    <property type="match status" value="1"/>
</dbReference>
<dbReference type="GO" id="GO:2000641">
    <property type="term" value="P:regulation of early endosome to late endosome transport"/>
    <property type="evidence" value="ECO:0007669"/>
    <property type="project" value="TreeGrafter"/>
</dbReference>
<dbReference type="InterPro" id="IPR042431">
    <property type="entry name" value="FAM45"/>
</dbReference>
<keyword evidence="7" id="KW-1185">Reference proteome</keyword>
<dbReference type="GO" id="GO:0005770">
    <property type="term" value="C:late endosome"/>
    <property type="evidence" value="ECO:0007669"/>
    <property type="project" value="UniProtKB-SubCell"/>
</dbReference>
<dbReference type="Proteomes" id="UP000011083">
    <property type="component" value="Unassembled WGS sequence"/>
</dbReference>
<comment type="similarity">
    <text evidence="2">Belongs to the DENND10 family.</text>
</comment>
<dbReference type="RefSeq" id="XP_004368189.1">
    <property type="nucleotide sequence ID" value="XM_004368132.1"/>
</dbReference>